<dbReference type="InterPro" id="IPR050309">
    <property type="entry name" value="Type-B_Carboxylest/Lipase"/>
</dbReference>
<evidence type="ECO:0000313" key="5">
    <source>
        <dbReference type="EMBL" id="SEI45626.1"/>
    </source>
</evidence>
<keyword evidence="6" id="KW-1185">Reference proteome</keyword>
<protein>
    <recommendedName>
        <fullName evidence="3">Carboxylic ester hydrolase</fullName>
        <ecNumber evidence="3">3.1.1.-</ecNumber>
    </recommendedName>
</protein>
<dbReference type="SUPFAM" id="SSF53474">
    <property type="entry name" value="alpha/beta-Hydrolases"/>
    <property type="match status" value="1"/>
</dbReference>
<evidence type="ECO:0000313" key="6">
    <source>
        <dbReference type="Proteomes" id="UP000199532"/>
    </source>
</evidence>
<dbReference type="Proteomes" id="UP000199532">
    <property type="component" value="Unassembled WGS sequence"/>
</dbReference>
<evidence type="ECO:0000256" key="1">
    <source>
        <dbReference type="ARBA" id="ARBA00005964"/>
    </source>
</evidence>
<organism evidence="5 6">
    <name type="scientific">Dyadobacter koreensis</name>
    <dbReference type="NCBI Taxonomy" id="408657"/>
    <lineage>
        <taxon>Bacteria</taxon>
        <taxon>Pseudomonadati</taxon>
        <taxon>Bacteroidota</taxon>
        <taxon>Cytophagia</taxon>
        <taxon>Cytophagales</taxon>
        <taxon>Spirosomataceae</taxon>
        <taxon>Dyadobacter</taxon>
    </lineage>
</organism>
<dbReference type="PROSITE" id="PS51318">
    <property type="entry name" value="TAT"/>
    <property type="match status" value="1"/>
</dbReference>
<dbReference type="Gene3D" id="3.40.50.1820">
    <property type="entry name" value="alpha/beta hydrolase"/>
    <property type="match status" value="1"/>
</dbReference>
<dbReference type="EC" id="3.1.1.-" evidence="3"/>
<dbReference type="GO" id="GO:0016787">
    <property type="term" value="F:hydrolase activity"/>
    <property type="evidence" value="ECO:0007669"/>
    <property type="project" value="UniProtKB-KW"/>
</dbReference>
<evidence type="ECO:0000256" key="2">
    <source>
        <dbReference type="ARBA" id="ARBA00022801"/>
    </source>
</evidence>
<feature type="domain" description="Carboxylesterase type B" evidence="4">
    <location>
        <begin position="45"/>
        <end position="537"/>
    </location>
</feature>
<dbReference type="InterPro" id="IPR006311">
    <property type="entry name" value="TAT_signal"/>
</dbReference>
<dbReference type="OrthoDB" id="9775851at2"/>
<sequence length="555" mass="61011">MKNNRRNFLQTIGLGATALTLGSPDANAQISIKDKKDRVTASANQAVADTTQGKVRGYIHDGIYNFKGIPYGESTAGAYRFMPPVKPISWTGVRDTLTYGPICPQKPNSGWGMQEYAFLYQWVDGFQSEDCLRLNVWTPTLKDNKKRPVLFWIHGGAFFSGSSQEHPSYDGENLSRKGDVVVVSVNHRLNALGFLDLSDYGSQYERSGNVGMLDLVAALEWVRDNIANFGGDAGNVTIFGQSGGGAKVTTLMAMPTAKGLFHKAISQSSSTVQVATHAYAAELAGHFLSELKIDKANIAQISKLPFSELILASIAAEKKMGSDFPLNVGRAGWQPVVDGKVIPTHPFDPSVPAYSAHIPMIIGTNRNEASASIGNAAMESLDDEGLKKKLFERFGAKSQKIHQVLRKVHPEVKAVEILSYVSPYNPMAYLQAERKAAQNAAPVYLYLFAWQTPVLDSRPRSFHCSEIPFVFANTDRCETMTGGGQQARDLAAKISMAWLNFARTGNPDHKGLPQWKPFTKQNGATMVFNNNSEIRNDPDGEARQLLEHLFYQRDL</sequence>
<dbReference type="AlphaFoldDB" id="A0A1H6QU97"/>
<dbReference type="PANTHER" id="PTHR11559">
    <property type="entry name" value="CARBOXYLESTERASE"/>
    <property type="match status" value="1"/>
</dbReference>
<evidence type="ECO:0000256" key="3">
    <source>
        <dbReference type="RuleBase" id="RU361235"/>
    </source>
</evidence>
<gene>
    <name evidence="5" type="ORF">SAMN04487995_0876</name>
</gene>
<dbReference type="RefSeq" id="WP_090332322.1">
    <property type="nucleotide sequence ID" value="NZ_FNXY01000001.1"/>
</dbReference>
<dbReference type="InterPro" id="IPR002018">
    <property type="entry name" value="CarbesteraseB"/>
</dbReference>
<accession>A0A1H6QU97</accession>
<dbReference type="EMBL" id="FNXY01000001">
    <property type="protein sequence ID" value="SEI45626.1"/>
    <property type="molecule type" value="Genomic_DNA"/>
</dbReference>
<dbReference type="Pfam" id="PF00135">
    <property type="entry name" value="COesterase"/>
    <property type="match status" value="1"/>
</dbReference>
<comment type="similarity">
    <text evidence="1 3">Belongs to the type-B carboxylesterase/lipase family.</text>
</comment>
<dbReference type="InterPro" id="IPR019826">
    <property type="entry name" value="Carboxylesterase_B_AS"/>
</dbReference>
<dbReference type="PROSITE" id="PS00122">
    <property type="entry name" value="CARBOXYLESTERASE_B_1"/>
    <property type="match status" value="1"/>
</dbReference>
<reference evidence="5 6" key="1">
    <citation type="submission" date="2016-10" db="EMBL/GenBank/DDBJ databases">
        <authorList>
            <person name="de Groot N.N."/>
        </authorList>
    </citation>
    <scope>NUCLEOTIDE SEQUENCE [LARGE SCALE GENOMIC DNA]</scope>
    <source>
        <strain evidence="5 6">DSM 19938</strain>
    </source>
</reference>
<dbReference type="STRING" id="408657.SAMN04487995_0876"/>
<name>A0A1H6QU97_9BACT</name>
<evidence type="ECO:0000259" key="4">
    <source>
        <dbReference type="Pfam" id="PF00135"/>
    </source>
</evidence>
<keyword evidence="2 3" id="KW-0378">Hydrolase</keyword>
<dbReference type="InterPro" id="IPR029058">
    <property type="entry name" value="AB_hydrolase_fold"/>
</dbReference>
<proteinExistence type="inferred from homology"/>